<protein>
    <recommendedName>
        <fullName evidence="4">HTH merR-type domain-containing protein</fullName>
    </recommendedName>
</protein>
<name>A0ABR9J5M4_9MICC</name>
<proteinExistence type="predicted"/>
<sequence>MVTVLRIRRLVGLGFSLPQIATMLEGTDPPPDTVFDALDAEYAAQIVNLTRQRELLAHLRRYEAFPDLPPELAPFHRVLRESGLPESAAATDRDHTLLLMHLIGPEGQDYLRTIYELLSHPDRASSVAAAMTAWASLDVESTSEEILDLADQLIDLFLPVIAELPALTQDLPDLSEPPERIYQQHTTNYLTPAQQAVLEKVRDSLTTLNEEAPGRPQHDPEGQK</sequence>
<dbReference type="InterPro" id="IPR009061">
    <property type="entry name" value="DNA-bd_dom_put_sf"/>
</dbReference>
<evidence type="ECO:0008006" key="4">
    <source>
        <dbReference type="Google" id="ProtNLM"/>
    </source>
</evidence>
<evidence type="ECO:0000313" key="3">
    <source>
        <dbReference type="Proteomes" id="UP000636579"/>
    </source>
</evidence>
<organism evidence="2 3">
    <name type="scientific">Nesterenkonia halotolerans</name>
    <dbReference type="NCBI Taxonomy" id="225325"/>
    <lineage>
        <taxon>Bacteria</taxon>
        <taxon>Bacillati</taxon>
        <taxon>Actinomycetota</taxon>
        <taxon>Actinomycetes</taxon>
        <taxon>Micrococcales</taxon>
        <taxon>Micrococcaceae</taxon>
        <taxon>Nesterenkonia</taxon>
    </lineage>
</organism>
<dbReference type="SUPFAM" id="SSF46955">
    <property type="entry name" value="Putative DNA-binding domain"/>
    <property type="match status" value="1"/>
</dbReference>
<evidence type="ECO:0000256" key="1">
    <source>
        <dbReference type="SAM" id="MobiDB-lite"/>
    </source>
</evidence>
<dbReference type="EMBL" id="JADBEE010000001">
    <property type="protein sequence ID" value="MBE1514297.1"/>
    <property type="molecule type" value="Genomic_DNA"/>
</dbReference>
<keyword evidence="3" id="KW-1185">Reference proteome</keyword>
<evidence type="ECO:0000313" key="2">
    <source>
        <dbReference type="EMBL" id="MBE1514297.1"/>
    </source>
</evidence>
<feature type="compositionally biased region" description="Basic and acidic residues" evidence="1">
    <location>
        <begin position="212"/>
        <end position="224"/>
    </location>
</feature>
<reference evidence="2 3" key="1">
    <citation type="submission" date="2020-10" db="EMBL/GenBank/DDBJ databases">
        <title>Sequencing the genomes of 1000 actinobacteria strains.</title>
        <authorList>
            <person name="Klenk H.-P."/>
        </authorList>
    </citation>
    <scope>NUCLEOTIDE SEQUENCE [LARGE SCALE GENOMIC DNA]</scope>
    <source>
        <strain evidence="2 3">DSM 15474</strain>
    </source>
</reference>
<dbReference type="Proteomes" id="UP000636579">
    <property type="component" value="Unassembled WGS sequence"/>
</dbReference>
<comment type="caution">
    <text evidence="2">The sequence shown here is derived from an EMBL/GenBank/DDBJ whole genome shotgun (WGS) entry which is preliminary data.</text>
</comment>
<feature type="region of interest" description="Disordered" evidence="1">
    <location>
        <begin position="202"/>
        <end position="224"/>
    </location>
</feature>
<accession>A0ABR9J5M4</accession>
<gene>
    <name evidence="2" type="ORF">H4W26_001052</name>
</gene>